<dbReference type="EC" id="1.1.1.205" evidence="6"/>
<dbReference type="Pfam" id="PF00571">
    <property type="entry name" value="CBS"/>
    <property type="match status" value="3"/>
</dbReference>
<keyword evidence="1" id="KW-0028">Amino-acid biosynthesis</keyword>
<gene>
    <name evidence="6" type="primary">impDH_3</name>
    <name evidence="6" type="ORF">MmiHf6_12010</name>
</gene>
<evidence type="ECO:0000256" key="4">
    <source>
        <dbReference type="PROSITE-ProRule" id="PRU00703"/>
    </source>
</evidence>
<dbReference type="EMBL" id="CP131059">
    <property type="protein sequence ID" value="WNY23878.1"/>
    <property type="molecule type" value="Genomic_DNA"/>
</dbReference>
<keyword evidence="7" id="KW-1185">Reference proteome</keyword>
<dbReference type="KEGG" id="mehf:MmiHf6_12010"/>
<feature type="domain" description="CBS" evidence="5">
    <location>
        <begin position="207"/>
        <end position="261"/>
    </location>
</feature>
<dbReference type="Proteomes" id="UP001302978">
    <property type="component" value="Chromosome"/>
</dbReference>
<reference evidence="6 7" key="1">
    <citation type="submission" date="2023-07" db="EMBL/GenBank/DDBJ databases">
        <title>Closed genoem sequence of Methanomicrococcus sp. Hf6.</title>
        <authorList>
            <person name="Poehlein A."/>
            <person name="Protasov E."/>
            <person name="Platt K."/>
            <person name="Reeh H."/>
            <person name="Daniel R."/>
            <person name="Brune A."/>
        </authorList>
    </citation>
    <scope>NUCLEOTIDE SEQUENCE [LARGE SCALE GENOMIC DNA]</scope>
    <source>
        <strain evidence="6 7">Hf6</strain>
    </source>
</reference>
<dbReference type="PANTHER" id="PTHR48108">
    <property type="entry name" value="CBS DOMAIN-CONTAINING PROTEIN CBSX2, CHLOROPLASTIC"/>
    <property type="match status" value="1"/>
</dbReference>
<evidence type="ECO:0000313" key="7">
    <source>
        <dbReference type="Proteomes" id="UP001302978"/>
    </source>
</evidence>
<evidence type="ECO:0000256" key="1">
    <source>
        <dbReference type="ARBA" id="ARBA00022605"/>
    </source>
</evidence>
<dbReference type="InterPro" id="IPR000644">
    <property type="entry name" value="CBS_dom"/>
</dbReference>
<dbReference type="SMART" id="SM00116">
    <property type="entry name" value="CBS"/>
    <property type="match status" value="3"/>
</dbReference>
<dbReference type="GeneID" id="85195779"/>
<keyword evidence="4" id="KW-0129">CBS domain</keyword>
<keyword evidence="6" id="KW-0560">Oxidoreductase</keyword>
<sequence length="261" mass="28601">MQVKDIMVAPPTIDKSAKISNALGIMEKKDTRRLLVTHKGGVTGILTMRSLAKELGTKKRTKPASSLPVITAVTDNYTFVKPATKFAVAAKILKEKGGVLLVSEDEIEVLGWITPNELIASYDFGGQARDVMFDKTIITINSSERLVHARYLMLENNIGRIPVMEDGKLVGIISERDVAVAFQEFKDNVPDNHQEAQVKTLLVADVMSRNPLTAKPTTPTEQIVSCMANKNIGIVPIVDDNEKLVGIITRRSLLLAIPTLE</sequence>
<evidence type="ECO:0000256" key="2">
    <source>
        <dbReference type="ARBA" id="ARBA00022737"/>
    </source>
</evidence>
<dbReference type="GO" id="GO:0009086">
    <property type="term" value="P:methionine biosynthetic process"/>
    <property type="evidence" value="ECO:0007669"/>
    <property type="project" value="UniProtKB-KW"/>
</dbReference>
<evidence type="ECO:0000313" key="6">
    <source>
        <dbReference type="EMBL" id="WNY23878.1"/>
    </source>
</evidence>
<organism evidence="6 7">
    <name type="scientific">Methanimicrococcus hongohii</name>
    <dbReference type="NCBI Taxonomy" id="3028295"/>
    <lineage>
        <taxon>Archaea</taxon>
        <taxon>Methanobacteriati</taxon>
        <taxon>Methanobacteriota</taxon>
        <taxon>Stenosarchaea group</taxon>
        <taxon>Methanomicrobia</taxon>
        <taxon>Methanosarcinales</taxon>
        <taxon>Methanosarcinaceae</taxon>
        <taxon>Methanimicrococcus</taxon>
    </lineage>
</organism>
<evidence type="ECO:0000256" key="3">
    <source>
        <dbReference type="ARBA" id="ARBA00023167"/>
    </source>
</evidence>
<proteinExistence type="predicted"/>
<protein>
    <submittedName>
        <fullName evidence="6">Inosine-5'-monophosphate dehydrogenase</fullName>
        <ecNumber evidence="6">1.1.1.205</ecNumber>
    </submittedName>
</protein>
<keyword evidence="3" id="KW-0486">Methionine biosynthesis</keyword>
<dbReference type="AlphaFoldDB" id="A0AA96V141"/>
<dbReference type="InterPro" id="IPR046342">
    <property type="entry name" value="CBS_dom_sf"/>
</dbReference>
<dbReference type="SUPFAM" id="SSF54631">
    <property type="entry name" value="CBS-domain pair"/>
    <property type="match status" value="2"/>
</dbReference>
<dbReference type="Gene3D" id="3.10.580.10">
    <property type="entry name" value="CBS-domain"/>
    <property type="match status" value="2"/>
</dbReference>
<dbReference type="PROSITE" id="PS51371">
    <property type="entry name" value="CBS"/>
    <property type="match status" value="3"/>
</dbReference>
<name>A0AA96V141_9EURY</name>
<keyword evidence="2" id="KW-0677">Repeat</keyword>
<dbReference type="RefSeq" id="WP_316557046.1">
    <property type="nucleotide sequence ID" value="NZ_CP131059.1"/>
</dbReference>
<feature type="domain" description="CBS" evidence="5">
    <location>
        <begin position="132"/>
        <end position="188"/>
    </location>
</feature>
<dbReference type="GO" id="GO:0003938">
    <property type="term" value="F:IMP dehydrogenase activity"/>
    <property type="evidence" value="ECO:0007669"/>
    <property type="project" value="UniProtKB-EC"/>
</dbReference>
<feature type="domain" description="CBS" evidence="5">
    <location>
        <begin position="6"/>
        <end position="62"/>
    </location>
</feature>
<dbReference type="InterPro" id="IPR051462">
    <property type="entry name" value="CBS_domain-containing"/>
</dbReference>
<evidence type="ECO:0000259" key="5">
    <source>
        <dbReference type="PROSITE" id="PS51371"/>
    </source>
</evidence>
<dbReference type="PANTHER" id="PTHR48108:SF33">
    <property type="entry name" value="METHYLATED PROTEIN MJ0556"/>
    <property type="match status" value="1"/>
</dbReference>
<accession>A0AA96V141</accession>